<gene>
    <name evidence="1" type="ORF">SAMN05421594_0634</name>
</gene>
<dbReference type="AlphaFoldDB" id="A0A1I4VV28"/>
<sequence>MEIENICNAMRKWNTLTELYQIGNKVSEQEILNALNQGTHFSVTGKEIQDWKNNLEHEEMPTIHAYAGIDEGRLKFFLIDSKSDAKADFSHILVKEFTRDSVDPWQQYFSEALAAPSIDWESAVNRNFRWNMFGSTWLDLNREKPFFRLIVIPFSDYEKLGLEEDQLCISFLGLTTLLKDRSSLSDYHIEFITVKHLEVNEMSKEAEDFSTPRPPFTMSDQQNFQLLIKSDGIV</sequence>
<dbReference type="EMBL" id="FOVD01000001">
    <property type="protein sequence ID" value="SFN04877.1"/>
    <property type="molecule type" value="Genomic_DNA"/>
</dbReference>
<accession>A0A1I4VV28</accession>
<evidence type="ECO:0000313" key="2">
    <source>
        <dbReference type="Proteomes" id="UP000198769"/>
    </source>
</evidence>
<name>A0A1I4VV28_CHROL</name>
<dbReference type="RefSeq" id="WP_090022867.1">
    <property type="nucleotide sequence ID" value="NZ_FOVD01000001.1"/>
</dbReference>
<organism evidence="1 2">
    <name type="scientific">Chryseobacterium oleae</name>
    <dbReference type="NCBI Taxonomy" id="491207"/>
    <lineage>
        <taxon>Bacteria</taxon>
        <taxon>Pseudomonadati</taxon>
        <taxon>Bacteroidota</taxon>
        <taxon>Flavobacteriia</taxon>
        <taxon>Flavobacteriales</taxon>
        <taxon>Weeksellaceae</taxon>
        <taxon>Chryseobacterium group</taxon>
        <taxon>Chryseobacterium</taxon>
    </lineage>
</organism>
<reference evidence="2" key="1">
    <citation type="submission" date="2016-10" db="EMBL/GenBank/DDBJ databases">
        <authorList>
            <person name="Varghese N."/>
            <person name="Submissions S."/>
        </authorList>
    </citation>
    <scope>NUCLEOTIDE SEQUENCE [LARGE SCALE GENOMIC DNA]</scope>
    <source>
        <strain evidence="2">DSM 25575</strain>
    </source>
</reference>
<keyword evidence="2" id="KW-1185">Reference proteome</keyword>
<evidence type="ECO:0000313" key="1">
    <source>
        <dbReference type="EMBL" id="SFN04877.1"/>
    </source>
</evidence>
<protein>
    <submittedName>
        <fullName evidence="1">Uncharacterized protein</fullName>
    </submittedName>
</protein>
<dbReference type="OrthoDB" id="1446045at2"/>
<dbReference type="Proteomes" id="UP000198769">
    <property type="component" value="Unassembled WGS sequence"/>
</dbReference>
<proteinExistence type="predicted"/>